<dbReference type="Gene3D" id="3.40.50.11660">
    <property type="entry name" value="Glycosyl transferase family 10, C-terminal domain"/>
    <property type="match status" value="1"/>
</dbReference>
<accession>A0A3D8IK21</accession>
<keyword evidence="2" id="KW-1185">Reference proteome</keyword>
<protein>
    <submittedName>
        <fullName evidence="1">Uncharacterized protein</fullName>
    </submittedName>
</protein>
<dbReference type="Proteomes" id="UP000256379">
    <property type="component" value="Unassembled WGS sequence"/>
</dbReference>
<reference evidence="1 2" key="1">
    <citation type="submission" date="2018-04" db="EMBL/GenBank/DDBJ databases">
        <title>Novel Campyloabacter and Helicobacter Species and Strains.</title>
        <authorList>
            <person name="Mannion A.J."/>
            <person name="Shen Z."/>
            <person name="Fox J.G."/>
        </authorList>
    </citation>
    <scope>NUCLEOTIDE SEQUENCE [LARGE SCALE GENOMIC DNA]</scope>
    <source>
        <strain evidence="1 2">MIT 17-337</strain>
    </source>
</reference>
<dbReference type="SUPFAM" id="SSF53756">
    <property type="entry name" value="UDP-Glycosyltransferase/glycogen phosphorylase"/>
    <property type="match status" value="1"/>
</dbReference>
<dbReference type="InterPro" id="IPR038577">
    <property type="entry name" value="GT10-like_C_sf"/>
</dbReference>
<evidence type="ECO:0000313" key="2">
    <source>
        <dbReference type="Proteomes" id="UP000256379"/>
    </source>
</evidence>
<dbReference type="AlphaFoldDB" id="A0A3D8IK21"/>
<dbReference type="EMBL" id="NXLQ01000017">
    <property type="protein sequence ID" value="RDU64911.1"/>
    <property type="molecule type" value="Genomic_DNA"/>
</dbReference>
<sequence length="145" mass="17232">MKPSDDTIIPTQHIDTTIPNISHNLFDYTINPKAFINAHNFSTLDELVDEVKRIDNDHKAYQDMLHEPLFLDNFDPCKYYEKQIFNFLDSILSQDPNEAFRRGNSAMLYLYNYRAQKRDNSAKLRKKIAHFPRNMLRKIKEHLKS</sequence>
<comment type="caution">
    <text evidence="1">The sequence shown here is derived from an EMBL/GenBank/DDBJ whole genome shotgun (WGS) entry which is preliminary data.</text>
</comment>
<organism evidence="1 2">
    <name type="scientific">Helicobacter didelphidarum</name>
    <dbReference type="NCBI Taxonomy" id="2040648"/>
    <lineage>
        <taxon>Bacteria</taxon>
        <taxon>Pseudomonadati</taxon>
        <taxon>Campylobacterota</taxon>
        <taxon>Epsilonproteobacteria</taxon>
        <taxon>Campylobacterales</taxon>
        <taxon>Helicobacteraceae</taxon>
        <taxon>Helicobacter</taxon>
    </lineage>
</organism>
<gene>
    <name evidence="1" type="ORF">CQA53_07570</name>
</gene>
<name>A0A3D8IK21_9HELI</name>
<evidence type="ECO:0000313" key="1">
    <source>
        <dbReference type="EMBL" id="RDU64911.1"/>
    </source>
</evidence>
<proteinExistence type="predicted"/>